<dbReference type="InterPro" id="IPR036640">
    <property type="entry name" value="ABC1_TM_sf"/>
</dbReference>
<dbReference type="PROSITE" id="PS50929">
    <property type="entry name" value="ABC_TM1F"/>
    <property type="match status" value="1"/>
</dbReference>
<feature type="transmembrane region" description="Helical" evidence="5">
    <location>
        <begin position="81"/>
        <end position="99"/>
    </location>
</feature>
<dbReference type="InterPro" id="IPR011527">
    <property type="entry name" value="ABC1_TM_dom"/>
</dbReference>
<comment type="caution">
    <text evidence="7">The sequence shown here is derived from an EMBL/GenBank/DDBJ whole genome shotgun (WGS) entry which is preliminary data.</text>
</comment>
<sequence length="405" mass="42169">MPGGDGAWGALVCTGPAMALPSAGLLPGVLLVADALALVLLAPLVPVLAPLGVMGVWLEAALRFPVLAAATWLLAPRRPSRATAAAVTVATTPAVFGTFQHLLGPPGAGPGLLAAAAPAWLGVAHAAAALALLAWAAPPAPGGVPETPGDIPKAPDTVWRTLALTWEERKVLGAAFLCLVLAIVGEMSGPYVTGKVLDAIGSGDGLTTGAVGMVAAAGATSVLFSGCRGSFFTLLEARLRQNLSFRLFSHLVHQDLDFFQGTPAAELLAQFSLEVPRVCMSVPTGANQLLRSLIMALVVGTFMVGLAPGLALLALLEVPFGIATHRIQSARKQALQRSMMEASARTAAGVQESVAAIETIRIFSAEKEEEEQHRCNLAKELKLKQQMELELAFFTIVHRVRGDWE</sequence>
<accession>A0A3L8Q891</accession>
<comment type="subcellular location">
    <subcellularLocation>
        <location evidence="1">Membrane</location>
        <topology evidence="1">Multi-pass membrane protein</topology>
    </subcellularLocation>
</comment>
<proteinExistence type="predicted"/>
<dbReference type="InterPro" id="IPR039421">
    <property type="entry name" value="Type_1_exporter"/>
</dbReference>
<dbReference type="Gene3D" id="1.20.1560.10">
    <property type="entry name" value="ABC transporter type 1, transmembrane domain"/>
    <property type="match status" value="1"/>
</dbReference>
<keyword evidence="2 5" id="KW-0812">Transmembrane</keyword>
<organism evidence="7 8">
    <name type="scientific">Chloebia gouldiae</name>
    <name type="common">Gouldian finch</name>
    <name type="synonym">Erythrura gouldiae</name>
    <dbReference type="NCBI Taxonomy" id="44316"/>
    <lineage>
        <taxon>Eukaryota</taxon>
        <taxon>Metazoa</taxon>
        <taxon>Chordata</taxon>
        <taxon>Craniata</taxon>
        <taxon>Vertebrata</taxon>
        <taxon>Euteleostomi</taxon>
        <taxon>Archelosauria</taxon>
        <taxon>Archosauria</taxon>
        <taxon>Dinosauria</taxon>
        <taxon>Saurischia</taxon>
        <taxon>Theropoda</taxon>
        <taxon>Coelurosauria</taxon>
        <taxon>Aves</taxon>
        <taxon>Neognathae</taxon>
        <taxon>Neoaves</taxon>
        <taxon>Telluraves</taxon>
        <taxon>Australaves</taxon>
        <taxon>Passeriformes</taxon>
        <taxon>Passeroidea</taxon>
        <taxon>Passeridae</taxon>
        <taxon>Chloebia</taxon>
    </lineage>
</organism>
<dbReference type="AlphaFoldDB" id="A0A3L8Q891"/>
<dbReference type="Pfam" id="PF00664">
    <property type="entry name" value="ABC_membrane"/>
    <property type="match status" value="1"/>
</dbReference>
<feature type="transmembrane region" description="Helical" evidence="5">
    <location>
        <begin position="205"/>
        <end position="224"/>
    </location>
</feature>
<feature type="transmembrane region" description="Helical" evidence="5">
    <location>
        <begin position="293"/>
        <end position="316"/>
    </location>
</feature>
<evidence type="ECO:0000259" key="6">
    <source>
        <dbReference type="PROSITE" id="PS50929"/>
    </source>
</evidence>
<keyword evidence="4 5" id="KW-0472">Membrane</keyword>
<gene>
    <name evidence="7" type="ORF">DV515_00018175</name>
</gene>
<evidence type="ECO:0000256" key="1">
    <source>
        <dbReference type="ARBA" id="ARBA00004141"/>
    </source>
</evidence>
<keyword evidence="8" id="KW-1185">Reference proteome</keyword>
<dbReference type="GO" id="GO:0015421">
    <property type="term" value="F:ABC-type oligopeptide transporter activity"/>
    <property type="evidence" value="ECO:0007669"/>
    <property type="project" value="TreeGrafter"/>
</dbReference>
<evidence type="ECO:0000313" key="8">
    <source>
        <dbReference type="Proteomes" id="UP000276834"/>
    </source>
</evidence>
<evidence type="ECO:0000256" key="5">
    <source>
        <dbReference type="SAM" id="Phobius"/>
    </source>
</evidence>
<dbReference type="SUPFAM" id="SSF90123">
    <property type="entry name" value="ABC transporter transmembrane region"/>
    <property type="match status" value="1"/>
</dbReference>
<protein>
    <recommendedName>
        <fullName evidence="6">ABC transmembrane type-1 domain-containing protein</fullName>
    </recommendedName>
</protein>
<feature type="domain" description="ABC transmembrane type-1" evidence="6">
    <location>
        <begin position="174"/>
        <end position="383"/>
    </location>
</feature>
<dbReference type="GO" id="GO:0005524">
    <property type="term" value="F:ATP binding"/>
    <property type="evidence" value="ECO:0007669"/>
    <property type="project" value="InterPro"/>
</dbReference>
<feature type="transmembrane region" description="Helical" evidence="5">
    <location>
        <begin position="111"/>
        <end position="137"/>
    </location>
</feature>
<evidence type="ECO:0000256" key="4">
    <source>
        <dbReference type="ARBA" id="ARBA00023136"/>
    </source>
</evidence>
<evidence type="ECO:0000256" key="3">
    <source>
        <dbReference type="ARBA" id="ARBA00022989"/>
    </source>
</evidence>
<dbReference type="STRING" id="44316.ENSEGOP00005019793"/>
<keyword evidence="3 5" id="KW-1133">Transmembrane helix</keyword>
<reference evidence="7 8" key="1">
    <citation type="journal article" date="2018" name="Proc. R. Soc. B">
        <title>A non-coding region near Follistatin controls head colour polymorphism in the Gouldian finch.</title>
        <authorList>
            <person name="Toomey M.B."/>
            <person name="Marques C.I."/>
            <person name="Andrade P."/>
            <person name="Araujo P.M."/>
            <person name="Sabatino S."/>
            <person name="Gazda M.A."/>
            <person name="Afonso S."/>
            <person name="Lopes R.J."/>
            <person name="Corbo J.C."/>
            <person name="Carneiro M."/>
        </authorList>
    </citation>
    <scope>NUCLEOTIDE SEQUENCE [LARGE SCALE GENOMIC DNA]</scope>
    <source>
        <strain evidence="7">Red01</strain>
        <tissue evidence="7">Muscle</tissue>
    </source>
</reference>
<name>A0A3L8Q891_CHLGU</name>
<dbReference type="PANTHER" id="PTHR43394">
    <property type="entry name" value="ATP-DEPENDENT PERMEASE MDL1, MITOCHONDRIAL"/>
    <property type="match status" value="1"/>
</dbReference>
<dbReference type="OrthoDB" id="6500128at2759"/>
<evidence type="ECO:0000313" key="7">
    <source>
        <dbReference type="EMBL" id="RLV63534.1"/>
    </source>
</evidence>
<dbReference type="GO" id="GO:0016020">
    <property type="term" value="C:membrane"/>
    <property type="evidence" value="ECO:0007669"/>
    <property type="project" value="UniProtKB-SubCell"/>
</dbReference>
<feature type="transmembrane region" description="Helical" evidence="5">
    <location>
        <begin position="171"/>
        <end position="193"/>
    </location>
</feature>
<dbReference type="EMBL" id="QUSF01002577">
    <property type="protein sequence ID" value="RLV63534.1"/>
    <property type="molecule type" value="Genomic_DNA"/>
</dbReference>
<dbReference type="Proteomes" id="UP000276834">
    <property type="component" value="Unassembled WGS sequence"/>
</dbReference>
<dbReference type="PANTHER" id="PTHR43394:SF14">
    <property type="entry name" value="TRANSPORTER 2, ATP BINDING CASSETTE SUBFAMILY B"/>
    <property type="match status" value="1"/>
</dbReference>
<evidence type="ECO:0000256" key="2">
    <source>
        <dbReference type="ARBA" id="ARBA00022692"/>
    </source>
</evidence>